<dbReference type="InterPro" id="IPR051922">
    <property type="entry name" value="Bact_Sporulation_Assoc"/>
</dbReference>
<dbReference type="OrthoDB" id="1744233at2"/>
<comment type="caution">
    <text evidence="2">The sequence shown here is derived from an EMBL/GenBank/DDBJ whole genome shotgun (WGS) entry which is preliminary data.</text>
</comment>
<dbReference type="STRING" id="596315.HMPREF0634_0288"/>
<accession>E0E327</accession>
<evidence type="ECO:0000313" key="2">
    <source>
        <dbReference type="EMBL" id="EFM64703.1"/>
    </source>
</evidence>
<dbReference type="Proteomes" id="UP000003244">
    <property type="component" value="Unassembled WGS sequence"/>
</dbReference>
<protein>
    <submittedName>
        <fullName evidence="2">Putative cell wall binding repeat 2</fullName>
    </submittedName>
</protein>
<dbReference type="EMBL" id="ADGQ01000051">
    <property type="protein sequence ID" value="EFM64703.1"/>
    <property type="molecule type" value="Genomic_DNA"/>
</dbReference>
<dbReference type="Pfam" id="PF04122">
    <property type="entry name" value="CW_binding_2"/>
    <property type="match status" value="2"/>
</dbReference>
<keyword evidence="1" id="KW-0732">Signal</keyword>
<dbReference type="PANTHER" id="PTHR30032:SF8">
    <property type="entry name" value="GERMINATION-SPECIFIC N-ACETYLMURAMOYL-L-ALANINE AMIDASE"/>
    <property type="match status" value="1"/>
</dbReference>
<sequence length="358" mass="39942">MIKKLRKSLILSCVLALLAPSVASADMNVTRISGKDRYETALMVQRKHFTKANRKLAVIACGSDFKTALYGSQMANALKIPFYIIPNAGMSKVMMDELRDKQVKKAFIMGDYSKLNKSINNSLIEIGITPIRYTDKRPSNHVEGFPTQVWYTVHQILFPDTALGDIANMILINDNKFPDLLSAIPFTAELNREWNMILAGYPDDEFTRGREFVSGYGFIIGGFDSVPSKFITQDDFENPIGLVRHVWKEVDGTEHEYYSGRIAGPDRYKTAVEIAKAYKIVRKKNIRTAVIVDGTKYPDALASGTAATMNDGTILLTKPNKLNEDTKAFIRSNNIKNIIIVGGEKSVSKSVENELKGL</sequence>
<organism evidence="2 3">
    <name type="scientific">Peptostreptococcus stomatis DSM 17678</name>
    <dbReference type="NCBI Taxonomy" id="596315"/>
    <lineage>
        <taxon>Bacteria</taxon>
        <taxon>Bacillati</taxon>
        <taxon>Bacillota</taxon>
        <taxon>Clostridia</taxon>
        <taxon>Peptostreptococcales</taxon>
        <taxon>Peptostreptococcaceae</taxon>
        <taxon>Peptostreptococcus</taxon>
    </lineage>
</organism>
<evidence type="ECO:0000313" key="3">
    <source>
        <dbReference type="Proteomes" id="UP000003244"/>
    </source>
</evidence>
<feature type="signal peptide" evidence="1">
    <location>
        <begin position="1"/>
        <end position="25"/>
    </location>
</feature>
<proteinExistence type="predicted"/>
<feature type="chain" id="PRO_5003133879" evidence="1">
    <location>
        <begin position="26"/>
        <end position="358"/>
    </location>
</feature>
<dbReference type="eggNOG" id="COG2247">
    <property type="taxonomic scope" value="Bacteria"/>
</dbReference>
<keyword evidence="3" id="KW-1185">Reference proteome</keyword>
<evidence type="ECO:0000256" key="1">
    <source>
        <dbReference type="SAM" id="SignalP"/>
    </source>
</evidence>
<reference evidence="2 3" key="1">
    <citation type="submission" date="2010-08" db="EMBL/GenBank/DDBJ databases">
        <authorList>
            <person name="Harkins D.M."/>
            <person name="Madupu R."/>
            <person name="Durkin A.S."/>
            <person name="Torralba M."/>
            <person name="Methe B."/>
            <person name="Sutton G.G."/>
            <person name="Nelson K.E."/>
        </authorList>
    </citation>
    <scope>NUCLEOTIDE SEQUENCE [LARGE SCALE GENOMIC DNA]</scope>
    <source>
        <strain evidence="2 3">DSM 17678</strain>
    </source>
</reference>
<dbReference type="InterPro" id="IPR007253">
    <property type="entry name" value="Cell_wall-bd_2"/>
</dbReference>
<dbReference type="RefSeq" id="WP_007789509.1">
    <property type="nucleotide sequence ID" value="NZ_ADGQ01000051.1"/>
</dbReference>
<gene>
    <name evidence="2" type="ORF">HMPREF0634_0288</name>
</gene>
<dbReference type="GeneID" id="84800663"/>
<dbReference type="PANTHER" id="PTHR30032">
    <property type="entry name" value="N-ACETYLMURAMOYL-L-ALANINE AMIDASE-RELATED"/>
    <property type="match status" value="1"/>
</dbReference>
<dbReference type="AlphaFoldDB" id="E0E327"/>
<name>E0E327_9FIRM</name>